<dbReference type="EMBL" id="JAQQBS010000080">
    <property type="protein sequence ID" value="KAK0169596.1"/>
    <property type="molecule type" value="Genomic_DNA"/>
</dbReference>
<organism evidence="2 3">
    <name type="scientific">Microctonus aethiopoides</name>
    <dbReference type="NCBI Taxonomy" id="144406"/>
    <lineage>
        <taxon>Eukaryota</taxon>
        <taxon>Metazoa</taxon>
        <taxon>Ecdysozoa</taxon>
        <taxon>Arthropoda</taxon>
        <taxon>Hexapoda</taxon>
        <taxon>Insecta</taxon>
        <taxon>Pterygota</taxon>
        <taxon>Neoptera</taxon>
        <taxon>Endopterygota</taxon>
        <taxon>Hymenoptera</taxon>
        <taxon>Apocrita</taxon>
        <taxon>Ichneumonoidea</taxon>
        <taxon>Braconidae</taxon>
        <taxon>Euphorinae</taxon>
        <taxon>Microctonus</taxon>
    </lineage>
</organism>
<dbReference type="AlphaFoldDB" id="A0AA39FHL6"/>
<comment type="caution">
    <text evidence="2">The sequence shown here is derived from an EMBL/GenBank/DDBJ whole genome shotgun (WGS) entry which is preliminary data.</text>
</comment>
<feature type="non-terminal residue" evidence="2">
    <location>
        <position position="305"/>
    </location>
</feature>
<name>A0AA39FHL6_9HYME</name>
<dbReference type="Proteomes" id="UP001168990">
    <property type="component" value="Unassembled WGS sequence"/>
</dbReference>
<reference evidence="2" key="1">
    <citation type="journal article" date="2023" name="bioRxiv">
        <title>Scaffold-level genome assemblies of two parasitoid biocontrol wasps reveal the parthenogenesis mechanism and an associated novel virus.</title>
        <authorList>
            <person name="Inwood S."/>
            <person name="Skelly J."/>
            <person name="Guhlin J."/>
            <person name="Harrop T."/>
            <person name="Goldson S."/>
            <person name="Dearden P."/>
        </authorList>
    </citation>
    <scope>NUCLEOTIDE SEQUENCE</scope>
    <source>
        <strain evidence="2">Irish</strain>
        <tissue evidence="2">Whole body</tissue>
    </source>
</reference>
<proteinExistence type="predicted"/>
<accession>A0AA39FHL6</accession>
<gene>
    <name evidence="2" type="ORF">PV328_011843</name>
</gene>
<sequence length="305" mass="35242">ATNTDFEQIAKCIVEIFPTESLKTYYIPPLSKADSRTKKSVPSSGKVPDKYRNKRRQNNVMSGKRCDDIATTQERIEKKSAESSTPLQPFIIVVGETWTSISEFYVCVDRVHYKVHSALSALNLLFQIYHVLDAGYPSASNHLWMLIQRSLYKFQTKHDKPISYVETIVKRIKDLEEKKGTENKVQELSTEIDTDIETESKDNNITFTKIKHVLIVNEYTIAFLCLEVKIVSFSQHFQSFAIEDTDCWTYVIQKELTDFSPLNRQMMPNGKYYVPLSPNMDQPTLLFHTRKYKVLPTTLWIGSTT</sequence>
<evidence type="ECO:0000313" key="3">
    <source>
        <dbReference type="Proteomes" id="UP001168990"/>
    </source>
</evidence>
<protein>
    <submittedName>
        <fullName evidence="2">Uncharacterized protein</fullName>
    </submittedName>
</protein>
<feature type="region of interest" description="Disordered" evidence="1">
    <location>
        <begin position="33"/>
        <end position="60"/>
    </location>
</feature>
<reference evidence="2" key="2">
    <citation type="submission" date="2023-03" db="EMBL/GenBank/DDBJ databases">
        <authorList>
            <person name="Inwood S.N."/>
            <person name="Skelly J.G."/>
            <person name="Guhlin J."/>
            <person name="Harrop T.W.R."/>
            <person name="Goldson S.G."/>
            <person name="Dearden P.K."/>
        </authorList>
    </citation>
    <scope>NUCLEOTIDE SEQUENCE</scope>
    <source>
        <strain evidence="2">Irish</strain>
        <tissue evidence="2">Whole body</tissue>
    </source>
</reference>
<evidence type="ECO:0000256" key="1">
    <source>
        <dbReference type="SAM" id="MobiDB-lite"/>
    </source>
</evidence>
<evidence type="ECO:0000313" key="2">
    <source>
        <dbReference type="EMBL" id="KAK0169596.1"/>
    </source>
</evidence>
<keyword evidence="3" id="KW-1185">Reference proteome</keyword>